<dbReference type="REBASE" id="445016">
    <property type="entry name" value="Nmu831ORF737P"/>
</dbReference>
<accession>A0A7H1M806</accession>
<protein>
    <submittedName>
        <fullName evidence="2">Type III restriction enzyme res subunit</fullName>
    </submittedName>
</protein>
<dbReference type="Gene3D" id="3.40.50.300">
    <property type="entry name" value="P-loop containing nucleotide triphosphate hydrolases"/>
    <property type="match status" value="2"/>
</dbReference>
<dbReference type="InterPro" id="IPR006935">
    <property type="entry name" value="Helicase/UvrB_N"/>
</dbReference>
<dbReference type="CDD" id="cd18785">
    <property type="entry name" value="SF2_C"/>
    <property type="match status" value="1"/>
</dbReference>
<dbReference type="InterPro" id="IPR027417">
    <property type="entry name" value="P-loop_NTPase"/>
</dbReference>
<reference evidence="2" key="1">
    <citation type="submission" date="2024-06" db="EMBL/GenBank/DDBJ databases">
        <title>Complete Genome Sequence of mouse commensal type strain Neisseria musculi.</title>
        <authorList>
            <person name="Thapa E."/>
            <person name="Aluvathingal J."/>
            <person name="Nadendla S."/>
            <person name="Mehta A."/>
            <person name="Tettelin H."/>
            <person name="Weyand N.J."/>
        </authorList>
    </citation>
    <scope>NUCLEOTIDE SEQUENCE</scope>
    <source>
        <strain evidence="2">NW831</strain>
    </source>
</reference>
<proteinExistence type="predicted"/>
<dbReference type="Proteomes" id="UP000516412">
    <property type="component" value="Chromosome"/>
</dbReference>
<dbReference type="KEGG" id="nmus:H7A79_0738"/>
<name>A0A7H1M806_9NEIS</name>
<evidence type="ECO:0000313" key="3">
    <source>
        <dbReference type="Proteomes" id="UP000516412"/>
    </source>
</evidence>
<dbReference type="PANTHER" id="PTHR47396">
    <property type="entry name" value="TYPE I RESTRICTION ENZYME ECOKI R PROTEIN"/>
    <property type="match status" value="1"/>
</dbReference>
<keyword evidence="3" id="KW-1185">Reference proteome</keyword>
<dbReference type="GO" id="GO:0005829">
    <property type="term" value="C:cytosol"/>
    <property type="evidence" value="ECO:0007669"/>
    <property type="project" value="TreeGrafter"/>
</dbReference>
<dbReference type="SUPFAM" id="SSF52540">
    <property type="entry name" value="P-loop containing nucleoside triphosphate hydrolases"/>
    <property type="match status" value="1"/>
</dbReference>
<dbReference type="Pfam" id="PF04851">
    <property type="entry name" value="ResIII"/>
    <property type="match status" value="1"/>
</dbReference>
<dbReference type="InterPro" id="IPR050742">
    <property type="entry name" value="Helicase_Restrict-Modif_Enz"/>
</dbReference>
<gene>
    <name evidence="2" type="ORF">H7A79_0738</name>
</gene>
<evidence type="ECO:0000259" key="1">
    <source>
        <dbReference type="Pfam" id="PF04851"/>
    </source>
</evidence>
<dbReference type="GO" id="GO:0003677">
    <property type="term" value="F:DNA binding"/>
    <property type="evidence" value="ECO:0007669"/>
    <property type="project" value="InterPro"/>
</dbReference>
<dbReference type="AlphaFoldDB" id="A0A7H1M806"/>
<dbReference type="PANTHER" id="PTHR47396:SF1">
    <property type="entry name" value="ATP-DEPENDENT HELICASE IRC3-RELATED"/>
    <property type="match status" value="1"/>
</dbReference>
<sequence length="898" mass="100671">MMELKKYQQDALADVSEFLTLCREMPSENAFAQMQPDTGYRKPSEELNIPYVCVRIPTGGGKTLLAAHSVSCAARDYLDTDFPVVLWLVPSNPIKAQTVSALNNSRHAYRQALDSAFKREVTVIAVENFTQLKPQDFGSTAVVVVSTLANFRIDDKNKDMRKIYNHNEYLEAHFARLPEAAHSGLEQIAEQDLSEQGLQPSSIGKTKCSFANLLAAYRPLVIVDEAHNARTPLTFDTLGRLKPSAILEFTATPNTDAKFGSNILYHVGAAALKAENMIKLPIYVQDHSSHNWEEIVDAAVMQRADLARKAQMEQEYIRPVVLFQAENKNGTVRVDVLRDYLIEKLNIAAGKIAVVTGSQRELDNIDLLSPQCPIEYVITVEALKEGWDCPFAYVFCSLQNVSSAKDAEQLLGRVLRMPYAKKRLVEDLNCAYAHLQSPRFGAAAAMLADKLVDMGFNHLEIAKMLKPDVNGSGGTVPDQNDLFGTGGKETSAQTVSIFELTGSPDVAALSQPQREKIRLTILKDGSTLLQVSGGIDEETCRLILKHTPGGKQRASAANQIKIHNEKVELAKSPAEKGETFPAIPQLCLVHQDELELFEADTLADIIGWNINDYPANITFNTEGDRFFKIDLDGETDKEVVYRTANQTLESNDGFLEITADDLVRWLAGKIEHPHTPLKQMLPFLRRIVDNLLSNPENSLGDLLHHKFALSRAISGLIDSYRNQAVKEGYRQTLFDDDSEWNACLSSEFCYSFHPENYAPVPPLYKGQYRFKKHFFNEIENLKADGEEFECAFYLDNLKEVKYWIRNPDKNKRGFWLPLSGVRGNRFFPDFICELHDGRLLVVEYKGDNLSTNDDSKEKAAIGRYWAAKSEGKCLFVMAVQQDEHGRSMQQQIQAVLKG</sequence>
<dbReference type="RefSeq" id="WP_187001129.1">
    <property type="nucleotide sequence ID" value="NZ_CP060414.2"/>
</dbReference>
<dbReference type="EMBL" id="CP060414">
    <property type="protein sequence ID" value="QNT57771.1"/>
    <property type="molecule type" value="Genomic_DNA"/>
</dbReference>
<evidence type="ECO:0000313" key="2">
    <source>
        <dbReference type="EMBL" id="QNT57771.1"/>
    </source>
</evidence>
<feature type="domain" description="Helicase/UvrB N-terminal" evidence="1">
    <location>
        <begin position="2"/>
        <end position="254"/>
    </location>
</feature>
<organism evidence="2 3">
    <name type="scientific">Neisseria musculi</name>
    <dbReference type="NCBI Taxonomy" id="1815583"/>
    <lineage>
        <taxon>Bacteria</taxon>
        <taxon>Pseudomonadati</taxon>
        <taxon>Pseudomonadota</taxon>
        <taxon>Betaproteobacteria</taxon>
        <taxon>Neisseriales</taxon>
        <taxon>Neisseriaceae</taxon>
        <taxon>Neisseria</taxon>
    </lineage>
</organism>
<dbReference type="GO" id="GO:0005524">
    <property type="term" value="F:ATP binding"/>
    <property type="evidence" value="ECO:0007669"/>
    <property type="project" value="InterPro"/>
</dbReference>
<dbReference type="GO" id="GO:0016787">
    <property type="term" value="F:hydrolase activity"/>
    <property type="evidence" value="ECO:0007669"/>
    <property type="project" value="InterPro"/>
</dbReference>